<gene>
    <name evidence="2" type="ORF">EDC27_0504</name>
</gene>
<evidence type="ECO:0000313" key="2">
    <source>
        <dbReference type="EMBL" id="ROR03242.1"/>
    </source>
</evidence>
<dbReference type="RefSeq" id="WP_123289031.1">
    <property type="nucleotide sequence ID" value="NZ_RJVA01000009.1"/>
</dbReference>
<evidence type="ECO:0000256" key="1">
    <source>
        <dbReference type="SAM" id="MobiDB-lite"/>
    </source>
</evidence>
<protein>
    <submittedName>
        <fullName evidence="2">Uncharacterized protein</fullName>
    </submittedName>
</protein>
<keyword evidence="3" id="KW-1185">Reference proteome</keyword>
<evidence type="ECO:0000313" key="3">
    <source>
        <dbReference type="Proteomes" id="UP000276223"/>
    </source>
</evidence>
<proteinExistence type="predicted"/>
<sequence>MKRWKEKLEAMAAAVSFAEAGDWKTARDLMRKGAEERATVHSQKRSRPSDRPRARMYRT</sequence>
<name>A0A3N1VSP0_9BACT</name>
<comment type="caution">
    <text evidence="2">The sequence shown here is derived from an EMBL/GenBank/DDBJ whole genome shotgun (WGS) entry which is preliminary data.</text>
</comment>
<reference evidence="2 3" key="1">
    <citation type="submission" date="2018-11" db="EMBL/GenBank/DDBJ databases">
        <title>Genomic Encyclopedia of Type Strains, Phase IV (KMG-IV): sequencing the most valuable type-strain genomes for metagenomic binning, comparative biology and taxonomic classification.</title>
        <authorList>
            <person name="Goeker M."/>
        </authorList>
    </citation>
    <scope>NUCLEOTIDE SEQUENCE [LARGE SCALE GENOMIC DNA]</scope>
    <source>
        <strain evidence="2 3">DSM 22027</strain>
    </source>
</reference>
<accession>A0A3N1VSP0</accession>
<feature type="region of interest" description="Disordered" evidence="1">
    <location>
        <begin position="33"/>
        <end position="59"/>
    </location>
</feature>
<dbReference type="AlphaFoldDB" id="A0A3N1VSP0"/>
<dbReference type="Proteomes" id="UP000276223">
    <property type="component" value="Unassembled WGS sequence"/>
</dbReference>
<organism evidence="2 3">
    <name type="scientific">Desulfosoma caldarium</name>
    <dbReference type="NCBI Taxonomy" id="610254"/>
    <lineage>
        <taxon>Bacteria</taxon>
        <taxon>Pseudomonadati</taxon>
        <taxon>Thermodesulfobacteriota</taxon>
        <taxon>Syntrophobacteria</taxon>
        <taxon>Syntrophobacterales</taxon>
        <taxon>Syntrophobacteraceae</taxon>
        <taxon>Desulfosoma</taxon>
    </lineage>
</organism>
<dbReference type="EMBL" id="RJVA01000009">
    <property type="protein sequence ID" value="ROR03242.1"/>
    <property type="molecule type" value="Genomic_DNA"/>
</dbReference>